<dbReference type="AlphaFoldDB" id="A0A1Z4GMP4"/>
<proteinExistence type="predicted"/>
<dbReference type="NCBIfam" id="TIGR03187">
    <property type="entry name" value="DGQHR"/>
    <property type="match status" value="1"/>
</dbReference>
<dbReference type="CDD" id="cd16414">
    <property type="entry name" value="dndB_like"/>
    <property type="match status" value="1"/>
</dbReference>
<dbReference type="Pfam" id="PF14072">
    <property type="entry name" value="DndB"/>
    <property type="match status" value="1"/>
</dbReference>
<dbReference type="InterPro" id="IPR017601">
    <property type="entry name" value="DGQHR-contain_dom"/>
</dbReference>
<evidence type="ECO:0000313" key="1">
    <source>
        <dbReference type="EMBL" id="BAY18772.1"/>
    </source>
</evidence>
<reference evidence="1 2" key="1">
    <citation type="submission" date="2017-06" db="EMBL/GenBank/DDBJ databases">
        <title>Genome sequencing of cyanobaciteial culture collection at National Institute for Environmental Studies (NIES).</title>
        <authorList>
            <person name="Hirose Y."/>
            <person name="Shimura Y."/>
            <person name="Fujisawa T."/>
            <person name="Nakamura Y."/>
            <person name="Kawachi M."/>
        </authorList>
    </citation>
    <scope>NUCLEOTIDE SEQUENCE [LARGE SCALE GENOMIC DNA]</scope>
    <source>
        <strain evidence="1 2">NIES-21</strain>
    </source>
</reference>
<accession>A0A1Z4GMP4</accession>
<name>A0A1Z4GMP4_9CYAN</name>
<dbReference type="EMBL" id="AP018174">
    <property type="protein sequence ID" value="BAY18772.1"/>
    <property type="molecule type" value="Genomic_DNA"/>
</dbReference>
<dbReference type="OrthoDB" id="3524978at2"/>
<evidence type="ECO:0000313" key="2">
    <source>
        <dbReference type="Proteomes" id="UP000218287"/>
    </source>
</evidence>
<sequence>MALVIPGIKGQMGNTEFYQATMKARDLVQGVRPANELDEWTTMSIEDRMQREPDLKRIKEQIAPYLAEAKDRFFGSMIVLVYKGEIYFDSIKDWVSSKAPRAYQSVADDIGVVTIDGGSLIILDGQHRLLALEKVIKAEVTGEYREEVPNDDVCVIFIHHKSNEKTRRIFNKVNRYAKPTSRGDNIITSEDDRSAIIARRLLSEGAPLGAKVKGSDELIVEWKNNTIAARSIKLTTISVVYETVKLILSDSGIPLDPSSRPSEEKLDEYYEVVEKFWNIVIEGLQAYQEALYDSSQIPQMRREDHPYSLLFKSVPQIALFKGLITAKRDKRLSLYEAVERANKIDWSMSSEIWINVLVTPGGSMARAQQAQNLGGKLIAYLIASDKMTEEEIEVIQREYNSANGVDINETNVELMPLPKPVVEPALESVISF</sequence>
<dbReference type="Proteomes" id="UP000218287">
    <property type="component" value="Chromosome"/>
</dbReference>
<protein>
    <submittedName>
        <fullName evidence="1">DGQHR domain protein</fullName>
    </submittedName>
</protein>
<dbReference type="InterPro" id="IPR017642">
    <property type="entry name" value="DNA_S_mod_DndB"/>
</dbReference>
<gene>
    <name evidence="1" type="ORF">NIES21_46250</name>
</gene>
<organism evidence="1 2">
    <name type="scientific">Anabaenopsis circularis NIES-21</name>
    <dbReference type="NCBI Taxonomy" id="1085406"/>
    <lineage>
        <taxon>Bacteria</taxon>
        <taxon>Bacillati</taxon>
        <taxon>Cyanobacteriota</taxon>
        <taxon>Cyanophyceae</taxon>
        <taxon>Nostocales</taxon>
        <taxon>Nodulariaceae</taxon>
        <taxon>Anabaenopsis</taxon>
    </lineage>
</organism>
<keyword evidence="2" id="KW-1185">Reference proteome</keyword>